<proteinExistence type="predicted"/>
<reference evidence="2" key="1">
    <citation type="submission" date="2023-01" db="EMBL/GenBank/DDBJ databases">
        <title>Whole-genome sequence of Pseudomonas putida NBRC 14671.</title>
        <authorList>
            <person name="Morohoshi T."/>
            <person name="Someya N."/>
        </authorList>
    </citation>
    <scope>NUCLEOTIDE SEQUENCE</scope>
    <source>
        <strain evidence="2">NBRC 14671</strain>
    </source>
</reference>
<protein>
    <recommendedName>
        <fullName evidence="1">DUF6957 domain-containing protein</fullName>
    </recommendedName>
</protein>
<sequence>MDTSEIELLQEAAVWREGASGELDQLVEMVQERYPGKAYCLVREWTLFRAALTEPELAKVAAAGHLPLFLFAHHVVLDSAGRFEPGHWVRSSIGVALVDGHFFETRNTVYVLVGKGAEQTASLKTIFSFY</sequence>
<dbReference type="RefSeq" id="WP_284353482.1">
    <property type="nucleotide sequence ID" value="NZ_BSKF01000002.1"/>
</dbReference>
<dbReference type="EMBL" id="BSKJ01000004">
    <property type="protein sequence ID" value="GLO35582.1"/>
    <property type="molecule type" value="Genomic_DNA"/>
</dbReference>
<comment type="caution">
    <text evidence="2">The sequence shown here is derived from an EMBL/GenBank/DDBJ whole genome shotgun (WGS) entry which is preliminary data.</text>
</comment>
<dbReference type="Pfam" id="PF22275">
    <property type="entry name" value="DUF6957"/>
    <property type="match status" value="1"/>
</dbReference>
<evidence type="ECO:0000313" key="3">
    <source>
        <dbReference type="Proteomes" id="UP001161257"/>
    </source>
</evidence>
<dbReference type="Proteomes" id="UP001161257">
    <property type="component" value="Unassembled WGS sequence"/>
</dbReference>
<dbReference type="AlphaFoldDB" id="A0AA37VSQ7"/>
<accession>A0AA37VSQ7</accession>
<evidence type="ECO:0000259" key="1">
    <source>
        <dbReference type="Pfam" id="PF22275"/>
    </source>
</evidence>
<organism evidence="2 3">
    <name type="scientific">Pseudomonas putida</name>
    <name type="common">Arthrobacter siderocapsulatus</name>
    <dbReference type="NCBI Taxonomy" id="303"/>
    <lineage>
        <taxon>Bacteria</taxon>
        <taxon>Pseudomonadati</taxon>
        <taxon>Pseudomonadota</taxon>
        <taxon>Gammaproteobacteria</taxon>
        <taxon>Pseudomonadales</taxon>
        <taxon>Pseudomonadaceae</taxon>
        <taxon>Pseudomonas</taxon>
    </lineage>
</organism>
<evidence type="ECO:0000313" key="2">
    <source>
        <dbReference type="EMBL" id="GLO35582.1"/>
    </source>
</evidence>
<name>A0AA37VSQ7_PSEPU</name>
<dbReference type="InterPro" id="IPR054232">
    <property type="entry name" value="DUF6957"/>
</dbReference>
<feature type="domain" description="DUF6957" evidence="1">
    <location>
        <begin position="18"/>
        <end position="128"/>
    </location>
</feature>
<gene>
    <name evidence="2" type="ORF">PPUN14671_24150</name>
</gene>